<accession>A0A3B1B904</accession>
<organism evidence="1">
    <name type="scientific">hydrothermal vent metagenome</name>
    <dbReference type="NCBI Taxonomy" id="652676"/>
    <lineage>
        <taxon>unclassified sequences</taxon>
        <taxon>metagenomes</taxon>
        <taxon>ecological metagenomes</taxon>
    </lineage>
</organism>
<dbReference type="AlphaFoldDB" id="A0A3B1B904"/>
<proteinExistence type="predicted"/>
<name>A0A3B1B904_9ZZZZ</name>
<feature type="non-terminal residue" evidence="1">
    <location>
        <position position="276"/>
    </location>
</feature>
<protein>
    <submittedName>
        <fullName evidence="1">Uncharacterized protein</fullName>
    </submittedName>
</protein>
<reference evidence="1" key="1">
    <citation type="submission" date="2018-06" db="EMBL/GenBank/DDBJ databases">
        <authorList>
            <person name="Zhirakovskaya E."/>
        </authorList>
    </citation>
    <scope>NUCLEOTIDE SEQUENCE</scope>
</reference>
<sequence length="276" mass="27920">MSAHIKKLFIISVALLFSACTSNNDDSVGATTSGQEAASYAVSGLVVKGGVAGSTVTVHSLGADGVRGDVVATASTDGSGAFKLVDPISGPAEVVATGGSYKDEATGTTVDMTGRELSVILLNGAAKGSTVAVTPLTRIAASQTRLLISLGSDLTAAVNKANEDVTYQFGIADLDITSVPPLDLSASSGGATALTVDGIDLDSDAARYGLVILGLSQTAKDEGRPPEHVLDLVDNIATDMANSVLDEGDQLPYNDFPRSPGNTLCELGDAIDDFLG</sequence>
<evidence type="ECO:0000313" key="1">
    <source>
        <dbReference type="EMBL" id="VAX14719.1"/>
    </source>
</evidence>
<dbReference type="PROSITE" id="PS51257">
    <property type="entry name" value="PROKAR_LIPOPROTEIN"/>
    <property type="match status" value="1"/>
</dbReference>
<dbReference type="EMBL" id="UOGA01000004">
    <property type="protein sequence ID" value="VAX14719.1"/>
    <property type="molecule type" value="Genomic_DNA"/>
</dbReference>
<gene>
    <name evidence="1" type="ORF">MNBD_NITROSPINAE04-273</name>
</gene>